<dbReference type="PANTHER" id="PTHR33087:SF42">
    <property type="entry name" value="DUF4283 DOMAIN-CONTAINING PROTEIN"/>
    <property type="match status" value="1"/>
</dbReference>
<gene>
    <name evidence="2" type="ORF">QYE76_047295</name>
</gene>
<keyword evidence="3" id="KW-1185">Reference proteome</keyword>
<evidence type="ECO:0000313" key="3">
    <source>
        <dbReference type="Proteomes" id="UP001231189"/>
    </source>
</evidence>
<organism evidence="2 3">
    <name type="scientific">Lolium multiflorum</name>
    <name type="common">Italian ryegrass</name>
    <name type="synonym">Lolium perenne subsp. multiflorum</name>
    <dbReference type="NCBI Taxonomy" id="4521"/>
    <lineage>
        <taxon>Eukaryota</taxon>
        <taxon>Viridiplantae</taxon>
        <taxon>Streptophyta</taxon>
        <taxon>Embryophyta</taxon>
        <taxon>Tracheophyta</taxon>
        <taxon>Spermatophyta</taxon>
        <taxon>Magnoliopsida</taxon>
        <taxon>Liliopsida</taxon>
        <taxon>Poales</taxon>
        <taxon>Poaceae</taxon>
        <taxon>BOP clade</taxon>
        <taxon>Pooideae</taxon>
        <taxon>Poodae</taxon>
        <taxon>Poeae</taxon>
        <taxon>Poeae Chloroplast Group 2 (Poeae type)</taxon>
        <taxon>Loliodinae</taxon>
        <taxon>Loliinae</taxon>
        <taxon>Lolium</taxon>
    </lineage>
</organism>
<accession>A0AAD8WZ55</accession>
<dbReference type="InterPro" id="IPR053253">
    <property type="entry name" value="Sex_diff_modulator"/>
</dbReference>
<dbReference type="AlphaFoldDB" id="A0AAD8WZ55"/>
<feature type="region of interest" description="Disordered" evidence="1">
    <location>
        <begin position="279"/>
        <end position="342"/>
    </location>
</feature>
<evidence type="ECO:0000256" key="1">
    <source>
        <dbReference type="SAM" id="MobiDB-lite"/>
    </source>
</evidence>
<dbReference type="PANTHER" id="PTHR33087">
    <property type="entry name" value="OS07G0539200 PROTEIN"/>
    <property type="match status" value="1"/>
</dbReference>
<dbReference type="Proteomes" id="UP001231189">
    <property type="component" value="Unassembled WGS sequence"/>
</dbReference>
<feature type="region of interest" description="Disordered" evidence="1">
    <location>
        <begin position="1"/>
        <end position="36"/>
    </location>
</feature>
<sequence length="359" mass="37898">MRPPSPPPLPPPPPPPSSSPPLPPPPPPPPIASRLPPMEAWPPLAVEQANELLHGPESAQPLLCVVRRSAAMCDLEQRLRFAMVASVGGRRPAVSCEQVAAALRWRGVPEGAVSAHTFAPEDFLVVFESEELRNHVVGMSPVLVAGAPLSFRQWNRQAQASLVPMKTRVLLVIEGIPPHAWDTAVVEDVLGKSGTVDEIAPETKARSDLSLFKLTAWMSELEVIPVARRLAVPEPLSGGGASTAAAVRDTGEIKTLQYRVLIHLERVEEEVGGGLVQSLGPFSRGSAGSRDLGDGGSEGGGGGGSGAGPQRVCRDLAWTGGVPDPRRGPGGGGGAAHCSAVRPCLRRRRSRRRFGPYHV</sequence>
<feature type="compositionally biased region" description="Gly residues" evidence="1">
    <location>
        <begin position="294"/>
        <end position="307"/>
    </location>
</feature>
<evidence type="ECO:0000313" key="2">
    <source>
        <dbReference type="EMBL" id="KAK1686447.1"/>
    </source>
</evidence>
<name>A0AAD8WZ55_LOLMU</name>
<reference evidence="2" key="1">
    <citation type="submission" date="2023-07" db="EMBL/GenBank/DDBJ databases">
        <title>A chromosome-level genome assembly of Lolium multiflorum.</title>
        <authorList>
            <person name="Chen Y."/>
            <person name="Copetti D."/>
            <person name="Kolliker R."/>
            <person name="Studer B."/>
        </authorList>
    </citation>
    <scope>NUCLEOTIDE SEQUENCE</scope>
    <source>
        <strain evidence="2">02402/16</strain>
        <tissue evidence="2">Leaf</tissue>
    </source>
</reference>
<protein>
    <recommendedName>
        <fullName evidence="4">DUF4283 domain-containing protein</fullName>
    </recommendedName>
</protein>
<dbReference type="EMBL" id="JAUUTY010000002">
    <property type="protein sequence ID" value="KAK1686447.1"/>
    <property type="molecule type" value="Genomic_DNA"/>
</dbReference>
<comment type="caution">
    <text evidence="2">The sequence shown here is derived from an EMBL/GenBank/DDBJ whole genome shotgun (WGS) entry which is preliminary data.</text>
</comment>
<evidence type="ECO:0008006" key="4">
    <source>
        <dbReference type="Google" id="ProtNLM"/>
    </source>
</evidence>
<feature type="compositionally biased region" description="Pro residues" evidence="1">
    <location>
        <begin position="1"/>
        <end position="31"/>
    </location>
</feature>
<proteinExistence type="predicted"/>